<reference evidence="3" key="1">
    <citation type="journal article" date="2014" name="Proc. Natl. Acad. Sci. U.S.A.">
        <title>Extensive sampling of basidiomycete genomes demonstrates inadequacy of the white-rot/brown-rot paradigm for wood decay fungi.</title>
        <authorList>
            <person name="Riley R."/>
            <person name="Salamov A.A."/>
            <person name="Brown D.W."/>
            <person name="Nagy L.G."/>
            <person name="Floudas D."/>
            <person name="Held B.W."/>
            <person name="Levasseur A."/>
            <person name="Lombard V."/>
            <person name="Morin E."/>
            <person name="Otillar R."/>
            <person name="Lindquist E.A."/>
            <person name="Sun H."/>
            <person name="LaButti K.M."/>
            <person name="Schmutz J."/>
            <person name="Jabbour D."/>
            <person name="Luo H."/>
            <person name="Baker S.E."/>
            <person name="Pisabarro A.G."/>
            <person name="Walton J.D."/>
            <person name="Blanchette R.A."/>
            <person name="Henrissat B."/>
            <person name="Martin F."/>
            <person name="Cullen D."/>
            <person name="Hibbett D.S."/>
            <person name="Grigoriev I.V."/>
        </authorList>
    </citation>
    <scope>NUCLEOTIDE SEQUENCE [LARGE SCALE GENOMIC DNA]</scope>
    <source>
        <strain evidence="3">FD-172 SS1</strain>
    </source>
</reference>
<feature type="chain" id="PRO_5001645458" description="Calcineurin-like phosphoesterase domain-containing protein" evidence="1">
    <location>
        <begin position="20"/>
        <end position="317"/>
    </location>
</feature>
<dbReference type="OrthoDB" id="7722975at2759"/>
<dbReference type="InParanoid" id="A0A067MCM9"/>
<protein>
    <recommendedName>
        <fullName evidence="4">Calcineurin-like phosphoesterase domain-containing protein</fullName>
    </recommendedName>
</protein>
<dbReference type="HOGENOM" id="CLU_877136_0_0_1"/>
<dbReference type="InterPro" id="IPR006179">
    <property type="entry name" value="5_nucleotidase/apyrase"/>
</dbReference>
<proteinExistence type="predicted"/>
<dbReference type="STRING" id="930990.A0A067MCM9"/>
<evidence type="ECO:0000313" key="2">
    <source>
        <dbReference type="EMBL" id="KDQ13523.1"/>
    </source>
</evidence>
<dbReference type="InterPro" id="IPR029052">
    <property type="entry name" value="Metallo-depent_PP-like"/>
</dbReference>
<dbReference type="GO" id="GO:0009166">
    <property type="term" value="P:nucleotide catabolic process"/>
    <property type="evidence" value="ECO:0007669"/>
    <property type="project" value="InterPro"/>
</dbReference>
<dbReference type="PANTHER" id="PTHR11575:SF22">
    <property type="entry name" value="ADL392WP"/>
    <property type="match status" value="1"/>
</dbReference>
<dbReference type="Proteomes" id="UP000027195">
    <property type="component" value="Unassembled WGS sequence"/>
</dbReference>
<accession>A0A067MCM9</accession>
<keyword evidence="1" id="KW-0732">Signal</keyword>
<name>A0A067MCM9_BOTB1</name>
<evidence type="ECO:0000313" key="3">
    <source>
        <dbReference type="Proteomes" id="UP000027195"/>
    </source>
</evidence>
<dbReference type="GO" id="GO:0016787">
    <property type="term" value="F:hydrolase activity"/>
    <property type="evidence" value="ECO:0007669"/>
    <property type="project" value="InterPro"/>
</dbReference>
<sequence length="317" mass="35313">MRVSQLALLSFGFFASANACGGDDGHNHAIKKRSQPGATQSTAFPSSPLIWGDVNFIHTTDSHGWLIGHQKKSAPEPNYSGDFGDFASFVDHMKREADLRGVDLLLVDSGDLHDGTGLSDGYPPGGIDGHETNELITQLPYDVLAIGNHELYKYQITRDMHENFAPKWNGRYLSSNVNITTLDKDGKAIDVPVGDRYAKFETRNGRKVTAFGVLFNFASNDKGTTVQKVQDMVNEPWFKSAIAEEPDFFLLVGHMPVAQDNWPLVFNAIRAVHPTTPIFIFGGHTHIRDCVQYDNRSMALESGRYMETVGQWSLRHW</sequence>
<dbReference type="GO" id="GO:0005829">
    <property type="term" value="C:cytosol"/>
    <property type="evidence" value="ECO:0007669"/>
    <property type="project" value="TreeGrafter"/>
</dbReference>
<dbReference type="PANTHER" id="PTHR11575">
    <property type="entry name" value="5'-NUCLEOTIDASE-RELATED"/>
    <property type="match status" value="1"/>
</dbReference>
<dbReference type="Gene3D" id="3.60.21.10">
    <property type="match status" value="1"/>
</dbReference>
<dbReference type="AlphaFoldDB" id="A0A067MCM9"/>
<gene>
    <name evidence="2" type="ORF">BOTBODRAFT_160460</name>
</gene>
<evidence type="ECO:0000256" key="1">
    <source>
        <dbReference type="SAM" id="SignalP"/>
    </source>
</evidence>
<evidence type="ECO:0008006" key="4">
    <source>
        <dbReference type="Google" id="ProtNLM"/>
    </source>
</evidence>
<feature type="signal peptide" evidence="1">
    <location>
        <begin position="1"/>
        <end position="19"/>
    </location>
</feature>
<keyword evidence="3" id="KW-1185">Reference proteome</keyword>
<dbReference type="SUPFAM" id="SSF56300">
    <property type="entry name" value="Metallo-dependent phosphatases"/>
    <property type="match status" value="1"/>
</dbReference>
<dbReference type="EMBL" id="KL198043">
    <property type="protein sequence ID" value="KDQ13523.1"/>
    <property type="molecule type" value="Genomic_DNA"/>
</dbReference>
<organism evidence="2 3">
    <name type="scientific">Botryobasidium botryosum (strain FD-172 SS1)</name>
    <dbReference type="NCBI Taxonomy" id="930990"/>
    <lineage>
        <taxon>Eukaryota</taxon>
        <taxon>Fungi</taxon>
        <taxon>Dikarya</taxon>
        <taxon>Basidiomycota</taxon>
        <taxon>Agaricomycotina</taxon>
        <taxon>Agaricomycetes</taxon>
        <taxon>Cantharellales</taxon>
        <taxon>Botryobasidiaceae</taxon>
        <taxon>Botryobasidium</taxon>
    </lineage>
</organism>